<dbReference type="EMBL" id="AP018248">
    <property type="protein sequence ID" value="BAZ01385.1"/>
    <property type="molecule type" value="Genomic_DNA"/>
</dbReference>
<reference evidence="7 8" key="1">
    <citation type="submission" date="2017-06" db="EMBL/GenBank/DDBJ databases">
        <title>Genome sequencing of cyanobaciteial culture collection at National Institute for Environmental Studies (NIES).</title>
        <authorList>
            <person name="Hirose Y."/>
            <person name="Shimura Y."/>
            <person name="Fujisawa T."/>
            <person name="Nakamura Y."/>
            <person name="Kawachi M."/>
        </authorList>
    </citation>
    <scope>NUCLEOTIDE SEQUENCE [LARGE SCALE GENOMIC DNA]</scope>
    <source>
        <strain evidence="7 8">NIES-37</strain>
    </source>
</reference>
<dbReference type="InterPro" id="IPR003593">
    <property type="entry name" value="AAA+_ATPase"/>
</dbReference>
<comment type="similarity">
    <text evidence="2">Belongs to the ABC transporter superfamily. Nitrate/nitrite/cyanate uptake transporter (NitT) (TC 3.A.1.16) family.</text>
</comment>
<dbReference type="GO" id="GO:0005886">
    <property type="term" value="C:plasma membrane"/>
    <property type="evidence" value="ECO:0007669"/>
    <property type="project" value="UniProtKB-SubCell"/>
</dbReference>
<evidence type="ECO:0000259" key="6">
    <source>
        <dbReference type="PROSITE" id="PS50893"/>
    </source>
</evidence>
<evidence type="ECO:0000256" key="1">
    <source>
        <dbReference type="ARBA" id="ARBA00004417"/>
    </source>
</evidence>
<sequence>MTKTAPTTEQVLIAVEQVNKSFPLPDGKGEFTVLRQINAKVNAGEVVALLGRSGSGKSTLLRIMAGLIPPSDGQVISNGKPLRSANKDVAMVFQSFALLPWLTVQENVELGLEAQGVSLELRRKRALKAIDLVGLDGFESAYPKELSGGMKQRVGFARAFVIEPQVLFMDEPFSALDVLTAENLRGEIDDLWNAGSFPSKSILIVTHNIEEAVFLADRVIILGANPGRVRGEVVIDLPRPHDRTHPRFKALVDYIYTVMTNPDAEVTGEVTVAQSDTPKEKIKSPYSQTLPHARVGGISGLLELIVEQPESREDIFKLAERIQLAVDDLLPILDAAVLLGFAEVTQGDVQLTDIGRDFATTTILRSKDLFRQQVLQNVPMLVSILQTLREKRIGSMRADFFVDLLDEHFPHIEAERQFATAVDWGRYAELFEYDSREERLYLPEPMFAESRE</sequence>
<keyword evidence="8" id="KW-1185">Reference proteome</keyword>
<proteinExistence type="inferred from homology"/>
<dbReference type="PANTHER" id="PTHR42788:SF13">
    <property type="entry name" value="ALIPHATIC SULFONATES IMPORT ATP-BINDING PROTEIN SSUB"/>
    <property type="match status" value="1"/>
</dbReference>
<dbReference type="PANTHER" id="PTHR42788">
    <property type="entry name" value="TAURINE IMPORT ATP-BINDING PROTEIN-RELATED"/>
    <property type="match status" value="1"/>
</dbReference>
<keyword evidence="4" id="KW-0547">Nucleotide-binding</keyword>
<gene>
    <name evidence="7" type="ORF">NIES37_53840</name>
</gene>
<dbReference type="GO" id="GO:0005524">
    <property type="term" value="F:ATP binding"/>
    <property type="evidence" value="ECO:0007669"/>
    <property type="project" value="UniProtKB-KW"/>
</dbReference>
<comment type="subcellular location">
    <subcellularLocation>
        <location evidence="1">Cell inner membrane</location>
        <topology evidence="1">Peripheral membrane protein</topology>
    </subcellularLocation>
</comment>
<dbReference type="SUPFAM" id="SSF52540">
    <property type="entry name" value="P-loop containing nucleoside triphosphate hydrolases"/>
    <property type="match status" value="1"/>
</dbReference>
<keyword evidence="3" id="KW-0813">Transport</keyword>
<dbReference type="Pfam" id="PF09821">
    <property type="entry name" value="AAA_assoc_C"/>
    <property type="match status" value="1"/>
</dbReference>
<dbReference type="InterPro" id="IPR017871">
    <property type="entry name" value="ABC_transporter-like_CS"/>
</dbReference>
<dbReference type="InterPro" id="IPR003439">
    <property type="entry name" value="ABC_transporter-like_ATP-bd"/>
</dbReference>
<dbReference type="CDD" id="cd03293">
    <property type="entry name" value="ABC_NrtD_SsuB_transporters"/>
    <property type="match status" value="1"/>
</dbReference>
<evidence type="ECO:0000256" key="3">
    <source>
        <dbReference type="ARBA" id="ARBA00022448"/>
    </source>
</evidence>
<protein>
    <submittedName>
        <fullName evidence="7">NitT/TauT family ABC transporter, ATP-binding protein</fullName>
    </submittedName>
</protein>
<dbReference type="InterPro" id="IPR018632">
    <property type="entry name" value="AAA-associated_dom_C"/>
</dbReference>
<evidence type="ECO:0000256" key="5">
    <source>
        <dbReference type="ARBA" id="ARBA00022840"/>
    </source>
</evidence>
<dbReference type="SMART" id="SM00382">
    <property type="entry name" value="AAA"/>
    <property type="match status" value="1"/>
</dbReference>
<dbReference type="AlphaFoldDB" id="A0A1Z4N6P8"/>
<feature type="domain" description="ABC transporter" evidence="6">
    <location>
        <begin position="13"/>
        <end position="249"/>
    </location>
</feature>
<evidence type="ECO:0000313" key="8">
    <source>
        <dbReference type="Proteomes" id="UP000218785"/>
    </source>
</evidence>
<dbReference type="InterPro" id="IPR050166">
    <property type="entry name" value="ABC_transporter_ATP-bind"/>
</dbReference>
<dbReference type="RefSeq" id="WP_096580928.1">
    <property type="nucleotide sequence ID" value="NZ_CAWNJS010000001.1"/>
</dbReference>
<dbReference type="Pfam" id="PF00005">
    <property type="entry name" value="ABC_tran"/>
    <property type="match status" value="1"/>
</dbReference>
<name>A0A1Z4N6P8_9CYAN</name>
<organism evidence="7 8">
    <name type="scientific">Tolypothrix tenuis PCC 7101</name>
    <dbReference type="NCBI Taxonomy" id="231146"/>
    <lineage>
        <taxon>Bacteria</taxon>
        <taxon>Bacillati</taxon>
        <taxon>Cyanobacteriota</taxon>
        <taxon>Cyanophyceae</taxon>
        <taxon>Nostocales</taxon>
        <taxon>Tolypothrichaceae</taxon>
        <taxon>Tolypothrix</taxon>
    </lineage>
</organism>
<evidence type="ECO:0000256" key="4">
    <source>
        <dbReference type="ARBA" id="ARBA00022741"/>
    </source>
</evidence>
<dbReference type="InterPro" id="IPR027417">
    <property type="entry name" value="P-loop_NTPase"/>
</dbReference>
<dbReference type="PROSITE" id="PS50893">
    <property type="entry name" value="ABC_TRANSPORTER_2"/>
    <property type="match status" value="1"/>
</dbReference>
<keyword evidence="5 7" id="KW-0067">ATP-binding</keyword>
<dbReference type="KEGG" id="ttq:NIES37_53840"/>
<dbReference type="PROSITE" id="PS00211">
    <property type="entry name" value="ABC_TRANSPORTER_1"/>
    <property type="match status" value="1"/>
</dbReference>
<evidence type="ECO:0000256" key="2">
    <source>
        <dbReference type="ARBA" id="ARBA00009440"/>
    </source>
</evidence>
<dbReference type="GO" id="GO:0016887">
    <property type="term" value="F:ATP hydrolysis activity"/>
    <property type="evidence" value="ECO:0007669"/>
    <property type="project" value="InterPro"/>
</dbReference>
<accession>A0A1Z4N6P8</accession>
<evidence type="ECO:0000313" key="7">
    <source>
        <dbReference type="EMBL" id="BAZ01385.1"/>
    </source>
</evidence>
<dbReference type="Proteomes" id="UP000218785">
    <property type="component" value="Chromosome"/>
</dbReference>
<dbReference type="Gene3D" id="3.40.50.300">
    <property type="entry name" value="P-loop containing nucleotide triphosphate hydrolases"/>
    <property type="match status" value="1"/>
</dbReference>